<dbReference type="Proteomes" id="UP000626109">
    <property type="component" value="Unassembled WGS sequence"/>
</dbReference>
<organism evidence="2 3">
    <name type="scientific">Polarella glacialis</name>
    <name type="common">Dinoflagellate</name>
    <dbReference type="NCBI Taxonomy" id="89957"/>
    <lineage>
        <taxon>Eukaryota</taxon>
        <taxon>Sar</taxon>
        <taxon>Alveolata</taxon>
        <taxon>Dinophyceae</taxon>
        <taxon>Suessiales</taxon>
        <taxon>Suessiaceae</taxon>
        <taxon>Polarella</taxon>
    </lineage>
</organism>
<dbReference type="EMBL" id="CAJNNW010034211">
    <property type="protein sequence ID" value="CAE8721978.1"/>
    <property type="molecule type" value="Genomic_DNA"/>
</dbReference>
<evidence type="ECO:0000313" key="1">
    <source>
        <dbReference type="EMBL" id="CAE8605108.1"/>
    </source>
</evidence>
<keyword evidence="4" id="KW-1185">Reference proteome</keyword>
<name>A0A813L910_POLGL</name>
<reference evidence="2" key="1">
    <citation type="submission" date="2021-02" db="EMBL/GenBank/DDBJ databases">
        <authorList>
            <person name="Dougan E. K."/>
            <person name="Rhodes N."/>
            <person name="Thang M."/>
            <person name="Chan C."/>
        </authorList>
    </citation>
    <scope>NUCLEOTIDE SEQUENCE</scope>
</reference>
<protein>
    <submittedName>
        <fullName evidence="2">Uncharacterized protein</fullName>
    </submittedName>
</protein>
<dbReference type="Proteomes" id="UP000654075">
    <property type="component" value="Unassembled WGS sequence"/>
</dbReference>
<accession>A0A813L910</accession>
<evidence type="ECO:0000313" key="4">
    <source>
        <dbReference type="Proteomes" id="UP000654075"/>
    </source>
</evidence>
<dbReference type="EMBL" id="CAJNNV010017377">
    <property type="protein sequence ID" value="CAE8605108.1"/>
    <property type="molecule type" value="Genomic_DNA"/>
</dbReference>
<comment type="caution">
    <text evidence="2">The sequence shown here is derived from an EMBL/GenBank/DDBJ whole genome shotgun (WGS) entry which is preliminary data.</text>
</comment>
<proteinExistence type="predicted"/>
<evidence type="ECO:0000313" key="3">
    <source>
        <dbReference type="Proteomes" id="UP000626109"/>
    </source>
</evidence>
<gene>
    <name evidence="1" type="ORF">PGLA1383_LOCUS23241</name>
    <name evidence="2" type="ORF">PGLA2088_LOCUS42246</name>
</gene>
<sequence length="162" mass="18302">MMPACRMVRLAMTAICRYASFGCESTKQRMKTRRRPWRLKTLVPGSLVIPRPAKATHSAQASLWKFVEEFDAPLGVDTAPIWTWSDGGLPEGQVRFAKEQVRFESGNMKIVAEPISDAIHTQPCSKAEVGNVSSKKLVSGEIRARYNQFRWELCCYYVCLQG</sequence>
<dbReference type="AlphaFoldDB" id="A0A813L910"/>
<evidence type="ECO:0000313" key="2">
    <source>
        <dbReference type="EMBL" id="CAE8721978.1"/>
    </source>
</evidence>